<dbReference type="Gene3D" id="2.130.10.10">
    <property type="entry name" value="YVTN repeat-like/Quinoprotein amine dehydrogenase"/>
    <property type="match status" value="5"/>
</dbReference>
<feature type="repeat" description="WD" evidence="3">
    <location>
        <begin position="1106"/>
        <end position="1147"/>
    </location>
</feature>
<organism evidence="6 7">
    <name type="scientific">Rhizoctonia solani</name>
    <dbReference type="NCBI Taxonomy" id="456999"/>
    <lineage>
        <taxon>Eukaryota</taxon>
        <taxon>Fungi</taxon>
        <taxon>Dikarya</taxon>
        <taxon>Basidiomycota</taxon>
        <taxon>Agaricomycotina</taxon>
        <taxon>Agaricomycetes</taxon>
        <taxon>Cantharellales</taxon>
        <taxon>Ceratobasidiaceae</taxon>
        <taxon>Rhizoctonia</taxon>
    </lineage>
</organism>
<feature type="repeat" description="WD" evidence="3">
    <location>
        <begin position="1240"/>
        <end position="1274"/>
    </location>
</feature>
<dbReference type="SMART" id="SM00320">
    <property type="entry name" value="WD40"/>
    <property type="match status" value="14"/>
</dbReference>
<dbReference type="PRINTS" id="PR00320">
    <property type="entry name" value="GPROTEINBRPT"/>
</dbReference>
<evidence type="ECO:0000313" key="7">
    <source>
        <dbReference type="Proteomes" id="UP000663826"/>
    </source>
</evidence>
<name>A0A8H3AKW3_9AGAM</name>
<dbReference type="InterPro" id="IPR036322">
    <property type="entry name" value="WD40_repeat_dom_sf"/>
</dbReference>
<keyword evidence="2" id="KW-0677">Repeat</keyword>
<accession>A0A8H3AKW3</accession>
<evidence type="ECO:0000259" key="5">
    <source>
        <dbReference type="Pfam" id="PF24883"/>
    </source>
</evidence>
<dbReference type="CDD" id="cd00200">
    <property type="entry name" value="WD40"/>
    <property type="match status" value="3"/>
</dbReference>
<keyword evidence="1 3" id="KW-0853">WD repeat</keyword>
<evidence type="ECO:0000256" key="1">
    <source>
        <dbReference type="ARBA" id="ARBA00022574"/>
    </source>
</evidence>
<dbReference type="SUPFAM" id="SSF50960">
    <property type="entry name" value="TolB, C-terminal domain"/>
    <property type="match status" value="1"/>
</dbReference>
<dbReference type="PROSITE" id="PS50294">
    <property type="entry name" value="WD_REPEATS_REGION"/>
    <property type="match status" value="10"/>
</dbReference>
<sequence length="1476" mass="162655">MPLLSLGESLARSKDRWKKRLKIRSKATTRGAISLHQDIWPSIRSLLGQLESSATVFAPLKSVISVLERCAGTFEGLSKEQNNYEELRKNIDGILKDMSMHMSDPIGHMMTDSVKLICLDIEAELNTMEERQGSDTERRLVNALSGIDVAMEGWRQIEAHLRRLNLNLNLNVLRGMSGQATELKLSRMSPTMSAIYNSAESDSIKRGRCTQGTRKPQVDLLLDWARTPDAGKTTIAYTICSELEKTCQLGASFFCSRTMPECRQVKNIIPSIAYQLARFSLPFRHALARALELDADVHARAVRVQYEKLVVEPLMEVQSCLPVDFIVVIDALDECENEDSVGRILDLLMSTSSIVPIRFLISSRPEKEIVERMTGRVEYQDEVRLILHDLESEIVRTDIEAYMRYELKNIPLTEAQWLHIIDRCGALFIYASTTCRYLEQAYSMRTLDEALDVILNSASISKDHGEDTIDELYSTILTTAFSKSTISQANKARMRTLLETVVCAVEPMTLGQLAEIANIANMEQANALIQPLRSLLNLTKATGLVTALHASFPDYMLSSDRSLAFYCDQSVRHATMAAACLRIINTCEPKFNVCRLPSSYLLDKEVKGLSGRVHNTISPGLTYASRHWSTHLHQGEYRIELMDYVRNFFMERLLLWMEIINLKGLMRCGTAIIHDAEKWCSEHMAPEDLINIAHDAQQFVSVYANHPLSDSTPHIYVSMLPFWPQSRPVSIAYVPKAVGLVHPVGTAIDRRQLTLIATWKVSSKGIKSISLSANGARLTATTGDSIEVLDTSTGETVLSLTHERTKNAMSAAISPDATLVAFAGVNYALCLWNISNGSTITELSLDRNSNVSSVAFSPTGSCVACGLENGDIYIHALKEEGKSFGPLKGHSSNVTSVTFSRCREGLCLVSGSRDKTVRVWDARTGQIIGKQFEGHKSGVQSVAHSPGSLVVASADYSQSIQVWDMQTREAVLRPLVGHIGHVPSVTFSPDGAFIASGSVDKTIRVYNAHTGETVLGPLEGHTNVVNSVVFSPDSTQLFSCSEDGTIRVWNMKSTDSPDDLLPAPALSTSINSIRYSHSGLRVVSGSDDGSVCVWDANTGEKVLGPLCGHQGVVDSIDYSPNNIYIASASWDGTIRIWDACTGNDVHGPINGRSKYVNCVRFSPDGLFIISGLSDGTIRIWNVSTGQQVGEIFKADSPVLSVAFSSNGHRVVCSSLYGTIRVLDRYTGYTLVGPIYTDGTIDSVEFSPNGLHMVSGSNDGSVRIWNATTGEQVLICGENNDVFNDEDEGGEDDGRDGREENEEVEADYEADDWVRSVAFSPDNLYVVSGSTDHSVCLWDTQNGNMILGPLKGHTHGVQCVQFSPDGSHVASCSNDRTIRFWDIQRRGIGPHDLITLSAGKGRDIALSLANNTFDSWSLDDNGWVVNSQNQRLVWVPPDLRAYIAIPPNDLIIADRGCFKLDFGRCKVGELWEDCYQT</sequence>
<dbReference type="InterPro" id="IPR019775">
    <property type="entry name" value="WD40_repeat_CS"/>
</dbReference>
<gene>
    <name evidence="6" type="ORF">RDB_LOCUS63917</name>
</gene>
<feature type="repeat" description="WD" evidence="3">
    <location>
        <begin position="1149"/>
        <end position="1190"/>
    </location>
</feature>
<feature type="repeat" description="WD" evidence="3">
    <location>
        <begin position="1018"/>
        <end position="1059"/>
    </location>
</feature>
<dbReference type="InterPro" id="IPR001680">
    <property type="entry name" value="WD40_rpt"/>
</dbReference>
<dbReference type="InterPro" id="IPR015943">
    <property type="entry name" value="WD40/YVTN_repeat-like_dom_sf"/>
</dbReference>
<dbReference type="PANTHER" id="PTHR44129">
    <property type="entry name" value="WD REPEAT-CONTAINING PROTEIN POP1"/>
    <property type="match status" value="1"/>
</dbReference>
<dbReference type="PROSITE" id="PS50082">
    <property type="entry name" value="WD_REPEATS_2"/>
    <property type="match status" value="10"/>
</dbReference>
<dbReference type="PROSITE" id="PS00678">
    <property type="entry name" value="WD_REPEATS_1"/>
    <property type="match status" value="7"/>
</dbReference>
<evidence type="ECO:0000313" key="6">
    <source>
        <dbReference type="EMBL" id="CAE6435072.1"/>
    </source>
</evidence>
<dbReference type="InterPro" id="IPR011047">
    <property type="entry name" value="Quinoprotein_ADH-like_sf"/>
</dbReference>
<feature type="repeat" description="WD" evidence="3">
    <location>
        <begin position="975"/>
        <end position="1016"/>
    </location>
</feature>
<feature type="repeat" description="WD" evidence="3">
    <location>
        <begin position="887"/>
        <end position="930"/>
    </location>
</feature>
<dbReference type="InterPro" id="IPR056884">
    <property type="entry name" value="NPHP3-like_N"/>
</dbReference>
<dbReference type="Pfam" id="PF00400">
    <property type="entry name" value="WD40"/>
    <property type="match status" value="12"/>
</dbReference>
<dbReference type="InterPro" id="IPR020472">
    <property type="entry name" value="WD40_PAC1"/>
</dbReference>
<evidence type="ECO:0000256" key="4">
    <source>
        <dbReference type="SAM" id="MobiDB-lite"/>
    </source>
</evidence>
<proteinExistence type="predicted"/>
<dbReference type="Pfam" id="PF24883">
    <property type="entry name" value="NPHP3_N"/>
    <property type="match status" value="1"/>
</dbReference>
<feature type="domain" description="Nephrocystin 3-like N-terminal" evidence="5">
    <location>
        <begin position="228"/>
        <end position="364"/>
    </location>
</feature>
<dbReference type="SUPFAM" id="SSF50978">
    <property type="entry name" value="WD40 repeat-like"/>
    <property type="match status" value="1"/>
</dbReference>
<feature type="compositionally biased region" description="Acidic residues" evidence="4">
    <location>
        <begin position="1282"/>
        <end position="1306"/>
    </location>
</feature>
<dbReference type="SUPFAM" id="SSF50998">
    <property type="entry name" value="Quinoprotein alcohol dehydrogenase-like"/>
    <property type="match status" value="1"/>
</dbReference>
<protein>
    <recommendedName>
        <fullName evidence="5">Nephrocystin 3-like N-terminal domain-containing protein</fullName>
    </recommendedName>
</protein>
<feature type="repeat" description="WD" evidence="3">
    <location>
        <begin position="932"/>
        <end position="973"/>
    </location>
</feature>
<feature type="repeat" description="WD" evidence="3">
    <location>
        <begin position="1349"/>
        <end position="1383"/>
    </location>
</feature>
<reference evidence="6" key="1">
    <citation type="submission" date="2021-01" db="EMBL/GenBank/DDBJ databases">
        <authorList>
            <person name="Kaushik A."/>
        </authorList>
    </citation>
    <scope>NUCLEOTIDE SEQUENCE</scope>
    <source>
        <strain evidence="6">AG1-1B</strain>
    </source>
</reference>
<comment type="caution">
    <text evidence="6">The sequence shown here is derived from an EMBL/GenBank/DDBJ whole genome shotgun (WGS) entry which is preliminary data.</text>
</comment>
<dbReference type="EMBL" id="CAJMWQ010001102">
    <property type="protein sequence ID" value="CAE6435072.1"/>
    <property type="molecule type" value="Genomic_DNA"/>
</dbReference>
<feature type="repeat" description="WD" evidence="3">
    <location>
        <begin position="1313"/>
        <end position="1347"/>
    </location>
</feature>
<feature type="repeat" description="WD" evidence="3">
    <location>
        <begin position="1063"/>
        <end position="1104"/>
    </location>
</feature>
<evidence type="ECO:0000256" key="3">
    <source>
        <dbReference type="PROSITE-ProRule" id="PRU00221"/>
    </source>
</evidence>
<feature type="region of interest" description="Disordered" evidence="4">
    <location>
        <begin position="1278"/>
        <end position="1306"/>
    </location>
</feature>
<dbReference type="InterPro" id="IPR050349">
    <property type="entry name" value="WD_LIS1/nudF_dynein_reg"/>
</dbReference>
<evidence type="ECO:0000256" key="2">
    <source>
        <dbReference type="ARBA" id="ARBA00022737"/>
    </source>
</evidence>
<dbReference type="Proteomes" id="UP000663826">
    <property type="component" value="Unassembled WGS sequence"/>
</dbReference>